<protein>
    <submittedName>
        <fullName evidence="3">F-box domain-containing protein</fullName>
    </submittedName>
</protein>
<sequence>MEERPVPESALDTLIEKFVPINHGIFYLEQSLNKEQINRLFDNSDEDYRFDPHNLSEVVPLSRVNPKFITNFKIEEIAAAGLNNITTSWKEITLDELERLVNIIRPVRSERHPLRYDSESLNTLELLHNQLQITSDLISKRLPFDTFAISSCVFDEAYGSRSSASHAEHFIKNAGPLYRVSISDMEERPLPESALDTLIDKFIPINRGTFYLEQSLNKEQINRLFDKCATANKEVVVNIGFGSLNLEGLVDYDKYYWEKVLLAGGGAAMSVDEDRRGLGLLLRHPSKDRIRWTWTDADQLFDYFLRIKYLLLDRWDRTCPKRMHFKQGAPTFLPFENALQYLSLFENFLLRPPKSTIPEYWTLVKPGIVMIFDQRDASTTELETKVRLSHLRDLLKTMVIPYLDLAMSTLAPLPNEIWTEILSWVTRKDDLFACSEVCHAWRAIVHRAYLRHNISCSIRSAAFSSSLG</sequence>
<dbReference type="PROSITE" id="PS50181">
    <property type="entry name" value="FBOX"/>
    <property type="match status" value="1"/>
</dbReference>
<keyword evidence="2" id="KW-1185">Reference proteome</keyword>
<accession>A0A1I7YPD0</accession>
<dbReference type="WBParaSite" id="L893_g18342.t1">
    <property type="protein sequence ID" value="L893_g18342.t1"/>
    <property type="gene ID" value="L893_g18342"/>
</dbReference>
<evidence type="ECO:0000313" key="2">
    <source>
        <dbReference type="Proteomes" id="UP000095287"/>
    </source>
</evidence>
<dbReference type="Proteomes" id="UP000095287">
    <property type="component" value="Unplaced"/>
</dbReference>
<organism evidence="2 3">
    <name type="scientific">Steinernema glaseri</name>
    <dbReference type="NCBI Taxonomy" id="37863"/>
    <lineage>
        <taxon>Eukaryota</taxon>
        <taxon>Metazoa</taxon>
        <taxon>Ecdysozoa</taxon>
        <taxon>Nematoda</taxon>
        <taxon>Chromadorea</taxon>
        <taxon>Rhabditida</taxon>
        <taxon>Tylenchina</taxon>
        <taxon>Panagrolaimomorpha</taxon>
        <taxon>Strongyloidoidea</taxon>
        <taxon>Steinernematidae</taxon>
        <taxon>Steinernema</taxon>
    </lineage>
</organism>
<evidence type="ECO:0000313" key="3">
    <source>
        <dbReference type="WBParaSite" id="L893_g18342.t1"/>
    </source>
</evidence>
<dbReference type="CDD" id="cd09917">
    <property type="entry name" value="F-box_SF"/>
    <property type="match status" value="1"/>
</dbReference>
<dbReference type="AlphaFoldDB" id="A0A1I7YPD0"/>
<dbReference type="InterPro" id="IPR036047">
    <property type="entry name" value="F-box-like_dom_sf"/>
</dbReference>
<dbReference type="Pfam" id="PF12937">
    <property type="entry name" value="F-box-like"/>
    <property type="match status" value="1"/>
</dbReference>
<dbReference type="SUPFAM" id="SSF81383">
    <property type="entry name" value="F-box domain"/>
    <property type="match status" value="1"/>
</dbReference>
<evidence type="ECO:0000259" key="1">
    <source>
        <dbReference type="PROSITE" id="PS50181"/>
    </source>
</evidence>
<dbReference type="Gene3D" id="1.20.1280.50">
    <property type="match status" value="1"/>
</dbReference>
<name>A0A1I7YPD0_9BILA</name>
<proteinExistence type="predicted"/>
<dbReference type="InterPro" id="IPR001810">
    <property type="entry name" value="F-box_dom"/>
</dbReference>
<feature type="domain" description="F-box" evidence="1">
    <location>
        <begin position="407"/>
        <end position="454"/>
    </location>
</feature>
<reference evidence="3" key="1">
    <citation type="submission" date="2016-11" db="UniProtKB">
        <authorList>
            <consortium name="WormBaseParasite"/>
        </authorList>
    </citation>
    <scope>IDENTIFICATION</scope>
</reference>
<dbReference type="SMART" id="SM00256">
    <property type="entry name" value="FBOX"/>
    <property type="match status" value="1"/>
</dbReference>